<protein>
    <submittedName>
        <fullName evidence="3">Uncharacterized protein</fullName>
    </submittedName>
</protein>
<proteinExistence type="predicted"/>
<feature type="region of interest" description="Disordered" evidence="1">
    <location>
        <begin position="315"/>
        <end position="334"/>
    </location>
</feature>
<keyword evidence="4" id="KW-1185">Reference proteome</keyword>
<keyword evidence="2" id="KW-0472">Membrane</keyword>
<evidence type="ECO:0000313" key="3">
    <source>
        <dbReference type="EMBL" id="PNV73965.1"/>
    </source>
</evidence>
<comment type="caution">
    <text evidence="3">The sequence shown here is derived from an EMBL/GenBank/DDBJ whole genome shotgun (WGS) entry which is preliminary data.</text>
</comment>
<accession>A0ABX4YFJ7</accession>
<evidence type="ECO:0000313" key="4">
    <source>
        <dbReference type="Proteomes" id="UP000094669"/>
    </source>
</evidence>
<evidence type="ECO:0000256" key="2">
    <source>
        <dbReference type="SAM" id="Phobius"/>
    </source>
</evidence>
<organism evidence="3 4">
    <name type="scientific">Leptospira inadai serovar Lyme</name>
    <dbReference type="NCBI Taxonomy" id="293084"/>
    <lineage>
        <taxon>Bacteria</taxon>
        <taxon>Pseudomonadati</taxon>
        <taxon>Spirochaetota</taxon>
        <taxon>Spirochaetia</taxon>
        <taxon>Leptospirales</taxon>
        <taxon>Leptospiraceae</taxon>
        <taxon>Leptospira</taxon>
    </lineage>
</organism>
<gene>
    <name evidence="3" type="ORF">BES34_016230</name>
</gene>
<dbReference type="Proteomes" id="UP000094669">
    <property type="component" value="Unassembled WGS sequence"/>
</dbReference>
<sequence length="361" mass="39523">MEQNSQTSKLQEQANLMNLAFESVLTEEQAIELIQGKLKDAYLLKLRIDVENRAGIVVGLISRFKHEFIELYSLFSNSSLIRKIRTFEDFGQITHDMAEAAREEAADPGLSEQIGRILHTKLNKQILENYYPLWDRNDTAALVNLLENQIKLGLKISMVRVQADVEFVSSIRNRGKNIFAGILAPILKPPEEVEAGTLSAGDLDPEKAAVQRQIEAVRKGFGRVVAAKTILSPVNGIDFDDIVEGDKILFQLPNNAPEEKALAKTLGAIDQNGNPKPVVGSFITIASGKNEYHIFAKGPAGVLLQAFEESPVRLARPKTTATPRPPGMSSGKSSDSGNVLNYLVIVGVVLLAGLLAFILLK</sequence>
<dbReference type="NCBIfam" id="NF047678">
    <property type="entry name" value="LIC10486_fam"/>
    <property type="match status" value="1"/>
</dbReference>
<feature type="transmembrane region" description="Helical" evidence="2">
    <location>
        <begin position="339"/>
        <end position="360"/>
    </location>
</feature>
<keyword evidence="2" id="KW-1133">Transmembrane helix</keyword>
<reference evidence="3" key="1">
    <citation type="submission" date="2018-01" db="EMBL/GenBank/DDBJ databases">
        <title>Genomic characterization of Leptospira inadai serogroup Lyme isolated from captured rat in Brazil and comparative analysis with human reference strain.</title>
        <authorList>
            <person name="Moreno L.Z."/>
            <person name="Loureiro A.P."/>
            <person name="Miraglia F."/>
            <person name="Kremer F.S."/>
            <person name="Eslabao M.R."/>
            <person name="Dellagostin O.A."/>
            <person name="Lilenbaum W."/>
            <person name="Moreno A.M."/>
        </authorList>
    </citation>
    <scope>NUCLEOTIDE SEQUENCE [LARGE SCALE GENOMIC DNA]</scope>
    <source>
        <strain evidence="3">M34/99</strain>
    </source>
</reference>
<evidence type="ECO:0000256" key="1">
    <source>
        <dbReference type="SAM" id="MobiDB-lite"/>
    </source>
</evidence>
<name>A0ABX4YFJ7_9LEPT</name>
<dbReference type="EMBL" id="MCRM02000020">
    <property type="protein sequence ID" value="PNV73965.1"/>
    <property type="molecule type" value="Genomic_DNA"/>
</dbReference>
<keyword evidence="2" id="KW-0812">Transmembrane</keyword>
<dbReference type="RefSeq" id="WP_010415613.1">
    <property type="nucleotide sequence ID" value="NZ_MCRM02000020.1"/>
</dbReference>